<name>A0A2J6Q7U2_9HELO</name>
<dbReference type="OrthoDB" id="3531740at2759"/>
<organism evidence="2 3">
    <name type="scientific">Hyaloscypha hepaticicola</name>
    <dbReference type="NCBI Taxonomy" id="2082293"/>
    <lineage>
        <taxon>Eukaryota</taxon>
        <taxon>Fungi</taxon>
        <taxon>Dikarya</taxon>
        <taxon>Ascomycota</taxon>
        <taxon>Pezizomycotina</taxon>
        <taxon>Leotiomycetes</taxon>
        <taxon>Helotiales</taxon>
        <taxon>Hyaloscyphaceae</taxon>
        <taxon>Hyaloscypha</taxon>
    </lineage>
</organism>
<evidence type="ECO:0000313" key="2">
    <source>
        <dbReference type="EMBL" id="PMD22333.1"/>
    </source>
</evidence>
<dbReference type="AlphaFoldDB" id="A0A2J6Q7U2"/>
<feature type="compositionally biased region" description="Polar residues" evidence="1">
    <location>
        <begin position="18"/>
        <end position="32"/>
    </location>
</feature>
<accession>A0A2J6Q7U2</accession>
<proteinExistence type="predicted"/>
<dbReference type="Proteomes" id="UP000235672">
    <property type="component" value="Unassembled WGS sequence"/>
</dbReference>
<feature type="compositionally biased region" description="Acidic residues" evidence="1">
    <location>
        <begin position="464"/>
        <end position="473"/>
    </location>
</feature>
<sequence length="473" mass="53915">MPPKKQSSKAPRAALESIPTNTNLKRPLTNFSEDAPPKKRPIRAMTSKPKTTATIETPPNWAFNLPGIWTIDAKNLVKDLPWLKREYGDNPPPFTMEIKYANNPAHKKIGRQVWATFKWEKYTGCIRFCPGHTYSTSHVQFEEACVLKPGVWAGASPRGIQVWNFRWRAEYEGEGVVGGSDEHETQIEFGEDGDGSLKVAGRIVFGGHKARKFEGVKTEELEGKGNKKGVDGCWKALTDSYAESKHMLCYKIPTDSDSEDDGSPDEIEIDWEQRWKDREEKERKENEAQKQPWPTEMTGEWEIIPRQKFAMNDEDPDAPRWMKIHYEVEAGRRQYYAEFQFGHDWSGIMRFCPKHSDLMKKDKIDVEEFAEACMLKDGVTAGPPPTGVNQWLVKWRGTYDDPELSKYVKRERGPTDVMTTSITFKRGEEGKLVLSGVLVGSCIIVPYKGVRIGETPPRGPNDPSIEELWDSKK</sequence>
<dbReference type="EMBL" id="KZ613478">
    <property type="protein sequence ID" value="PMD22333.1"/>
    <property type="molecule type" value="Genomic_DNA"/>
</dbReference>
<keyword evidence="3" id="KW-1185">Reference proteome</keyword>
<feature type="region of interest" description="Disordered" evidence="1">
    <location>
        <begin position="278"/>
        <end position="297"/>
    </location>
</feature>
<gene>
    <name evidence="2" type="ORF">NA56DRAFT_702692</name>
</gene>
<feature type="region of interest" description="Disordered" evidence="1">
    <location>
        <begin position="1"/>
        <end position="43"/>
    </location>
</feature>
<feature type="compositionally biased region" description="Basic and acidic residues" evidence="1">
    <location>
        <begin position="278"/>
        <end position="288"/>
    </location>
</feature>
<reference evidence="2 3" key="1">
    <citation type="submission" date="2016-05" db="EMBL/GenBank/DDBJ databases">
        <title>A degradative enzymes factory behind the ericoid mycorrhizal symbiosis.</title>
        <authorList>
            <consortium name="DOE Joint Genome Institute"/>
            <person name="Martino E."/>
            <person name="Morin E."/>
            <person name="Grelet G."/>
            <person name="Kuo A."/>
            <person name="Kohler A."/>
            <person name="Daghino S."/>
            <person name="Barry K."/>
            <person name="Choi C."/>
            <person name="Cichocki N."/>
            <person name="Clum A."/>
            <person name="Copeland A."/>
            <person name="Hainaut M."/>
            <person name="Haridas S."/>
            <person name="Labutti K."/>
            <person name="Lindquist E."/>
            <person name="Lipzen A."/>
            <person name="Khouja H.-R."/>
            <person name="Murat C."/>
            <person name="Ohm R."/>
            <person name="Olson A."/>
            <person name="Spatafora J."/>
            <person name="Veneault-Fourrey C."/>
            <person name="Henrissat B."/>
            <person name="Grigoriev I."/>
            <person name="Martin F."/>
            <person name="Perotto S."/>
        </authorList>
    </citation>
    <scope>NUCLEOTIDE SEQUENCE [LARGE SCALE GENOMIC DNA]</scope>
    <source>
        <strain evidence="2 3">UAMH 7357</strain>
    </source>
</reference>
<protein>
    <submittedName>
        <fullName evidence="2">Uncharacterized protein</fullName>
    </submittedName>
</protein>
<feature type="region of interest" description="Disordered" evidence="1">
    <location>
        <begin position="453"/>
        <end position="473"/>
    </location>
</feature>
<evidence type="ECO:0000256" key="1">
    <source>
        <dbReference type="SAM" id="MobiDB-lite"/>
    </source>
</evidence>
<evidence type="ECO:0000313" key="3">
    <source>
        <dbReference type="Proteomes" id="UP000235672"/>
    </source>
</evidence>